<evidence type="ECO:0000256" key="11">
    <source>
        <dbReference type="SAM" id="Phobius"/>
    </source>
</evidence>
<evidence type="ECO:0000256" key="3">
    <source>
        <dbReference type="ARBA" id="ARBA00021907"/>
    </source>
</evidence>
<keyword evidence="8 10" id="KW-0472">Membrane</keyword>
<feature type="domain" description="FtsX extracellular" evidence="13">
    <location>
        <begin position="60"/>
        <end position="155"/>
    </location>
</feature>
<evidence type="ECO:0000256" key="8">
    <source>
        <dbReference type="ARBA" id="ARBA00023136"/>
    </source>
</evidence>
<dbReference type="PANTHER" id="PTHR47755">
    <property type="entry name" value="CELL DIVISION PROTEIN FTSX"/>
    <property type="match status" value="1"/>
</dbReference>
<dbReference type="InterPro" id="IPR040690">
    <property type="entry name" value="FtsX_ECD"/>
</dbReference>
<keyword evidence="5 10" id="KW-0132">Cell division</keyword>
<proteinExistence type="inferred from homology"/>
<feature type="transmembrane region" description="Helical" evidence="11">
    <location>
        <begin position="261"/>
        <end position="283"/>
    </location>
</feature>
<evidence type="ECO:0000256" key="5">
    <source>
        <dbReference type="ARBA" id="ARBA00022618"/>
    </source>
</evidence>
<evidence type="ECO:0000256" key="7">
    <source>
        <dbReference type="ARBA" id="ARBA00022989"/>
    </source>
</evidence>
<protein>
    <recommendedName>
        <fullName evidence="3 10">Cell division protein FtsX</fullName>
    </recommendedName>
</protein>
<dbReference type="PANTHER" id="PTHR47755:SF1">
    <property type="entry name" value="CELL DIVISION PROTEIN FTSX"/>
    <property type="match status" value="1"/>
</dbReference>
<evidence type="ECO:0000256" key="9">
    <source>
        <dbReference type="ARBA" id="ARBA00023306"/>
    </source>
</evidence>
<dbReference type="InterPro" id="IPR004513">
    <property type="entry name" value="FtsX"/>
</dbReference>
<dbReference type="AlphaFoldDB" id="A0A7V2AUF5"/>
<keyword evidence="7 11" id="KW-1133">Transmembrane helix</keyword>
<gene>
    <name evidence="14" type="ORF">ENO08_03455</name>
</gene>
<dbReference type="InterPro" id="IPR003838">
    <property type="entry name" value="ABC3_permease_C"/>
</dbReference>
<dbReference type="Pfam" id="PF18075">
    <property type="entry name" value="FtsX_ECD"/>
    <property type="match status" value="1"/>
</dbReference>
<evidence type="ECO:0000259" key="13">
    <source>
        <dbReference type="Pfam" id="PF18075"/>
    </source>
</evidence>
<keyword evidence="6 11" id="KW-0812">Transmembrane</keyword>
<comment type="caution">
    <text evidence="14">The sequence shown here is derived from an EMBL/GenBank/DDBJ whole genome shotgun (WGS) entry which is preliminary data.</text>
</comment>
<keyword evidence="9 10" id="KW-0131">Cell cycle</keyword>
<feature type="transmembrane region" description="Helical" evidence="11">
    <location>
        <begin position="177"/>
        <end position="200"/>
    </location>
</feature>
<feature type="transmembrane region" description="Helical" evidence="11">
    <location>
        <begin position="26"/>
        <end position="52"/>
    </location>
</feature>
<evidence type="ECO:0000256" key="1">
    <source>
        <dbReference type="ARBA" id="ARBA00004651"/>
    </source>
</evidence>
<accession>A0A7V2AUF5</accession>
<feature type="transmembrane region" description="Helical" evidence="11">
    <location>
        <begin position="221"/>
        <end position="249"/>
    </location>
</feature>
<dbReference type="Proteomes" id="UP000886069">
    <property type="component" value="Unassembled WGS sequence"/>
</dbReference>
<sequence>MNINRIRYMLEEATVMLKRQRGATAISVLIMGLSLLILVIFLLVTLNIAVMIERAGDEMRVYVYLEDGVGRDESHEIQMRLLGMAGVDEVIFVSRDEALAGFRESLGEESDLLEALDRNPLPDAYKIKMKQGAMRSSVLERLSKEIMEWEGVEEVRYGRRWFERGEKLVRGFYAADLVLGLIIFLSVVFVISNTVRLILLHRRRTIDIMKLVGAPNAYIQVPVVIEGAMQGAVAALLALGLSWIVFAFANRYFPGLSFFDVRAVVVFALFCALLGAAGSYAAMWRFLRS</sequence>
<dbReference type="PIRSF" id="PIRSF003097">
    <property type="entry name" value="FtsX"/>
    <property type="match status" value="1"/>
</dbReference>
<dbReference type="GO" id="GO:0051301">
    <property type="term" value="P:cell division"/>
    <property type="evidence" value="ECO:0007669"/>
    <property type="project" value="UniProtKB-KW"/>
</dbReference>
<dbReference type="Pfam" id="PF02687">
    <property type="entry name" value="FtsX"/>
    <property type="match status" value="1"/>
</dbReference>
<evidence type="ECO:0000256" key="6">
    <source>
        <dbReference type="ARBA" id="ARBA00022692"/>
    </source>
</evidence>
<organism evidence="14">
    <name type="scientific">Eiseniibacteriota bacterium</name>
    <dbReference type="NCBI Taxonomy" id="2212470"/>
    <lineage>
        <taxon>Bacteria</taxon>
        <taxon>Candidatus Eiseniibacteriota</taxon>
    </lineage>
</organism>
<evidence type="ECO:0000259" key="12">
    <source>
        <dbReference type="Pfam" id="PF02687"/>
    </source>
</evidence>
<name>A0A7V2AUF5_UNCEI</name>
<feature type="domain" description="ABC3 transporter permease C-terminal" evidence="12">
    <location>
        <begin position="178"/>
        <end position="288"/>
    </location>
</feature>
<comment type="subcellular location">
    <subcellularLocation>
        <location evidence="1">Cell membrane</location>
        <topology evidence="1">Multi-pass membrane protein</topology>
    </subcellularLocation>
</comment>
<dbReference type="Gene3D" id="3.30.70.3040">
    <property type="match status" value="1"/>
</dbReference>
<keyword evidence="4 10" id="KW-1003">Cell membrane</keyword>
<evidence type="ECO:0000256" key="10">
    <source>
        <dbReference type="PIRNR" id="PIRNR003097"/>
    </source>
</evidence>
<evidence type="ECO:0000256" key="4">
    <source>
        <dbReference type="ARBA" id="ARBA00022475"/>
    </source>
</evidence>
<comment type="similarity">
    <text evidence="2 10">Belongs to the ABC-4 integral membrane protein family. FtsX subfamily.</text>
</comment>
<dbReference type="GO" id="GO:0005886">
    <property type="term" value="C:plasma membrane"/>
    <property type="evidence" value="ECO:0007669"/>
    <property type="project" value="UniProtKB-SubCell"/>
</dbReference>
<evidence type="ECO:0000313" key="14">
    <source>
        <dbReference type="EMBL" id="HER43496.1"/>
    </source>
</evidence>
<evidence type="ECO:0000256" key="2">
    <source>
        <dbReference type="ARBA" id="ARBA00007379"/>
    </source>
</evidence>
<reference evidence="14" key="1">
    <citation type="journal article" date="2020" name="mSystems">
        <title>Genome- and Community-Level Interaction Insights into Carbon Utilization and Element Cycling Functions of Hydrothermarchaeota in Hydrothermal Sediment.</title>
        <authorList>
            <person name="Zhou Z."/>
            <person name="Liu Y."/>
            <person name="Xu W."/>
            <person name="Pan J."/>
            <person name="Luo Z.H."/>
            <person name="Li M."/>
        </authorList>
    </citation>
    <scope>NUCLEOTIDE SEQUENCE [LARGE SCALE GENOMIC DNA]</scope>
    <source>
        <strain evidence="14">SpSt-1233</strain>
    </source>
</reference>
<dbReference type="EMBL" id="DSEC01000244">
    <property type="protein sequence ID" value="HER43496.1"/>
    <property type="molecule type" value="Genomic_DNA"/>
</dbReference>